<keyword evidence="1" id="KW-0812">Transmembrane</keyword>
<accession>A0A699JDI9</accession>
<keyword evidence="1" id="KW-0472">Membrane</keyword>
<sequence length="66" mass="6851">TMLAVNKTTRTLGGVAVVVVCGGDVVVLGWRWREWWRGACYGCRRWCVDGDGSGGCGVESGGSGSG</sequence>
<proteinExistence type="predicted"/>
<dbReference type="AlphaFoldDB" id="A0A699JDI9"/>
<reference evidence="2" key="1">
    <citation type="journal article" date="2019" name="Sci. Rep.">
        <title>Draft genome of Tanacetum cinerariifolium, the natural source of mosquito coil.</title>
        <authorList>
            <person name="Yamashiro T."/>
            <person name="Shiraishi A."/>
            <person name="Satake H."/>
            <person name="Nakayama K."/>
        </authorList>
    </citation>
    <scope>NUCLEOTIDE SEQUENCE</scope>
</reference>
<feature type="non-terminal residue" evidence="2">
    <location>
        <position position="1"/>
    </location>
</feature>
<comment type="caution">
    <text evidence="2">The sequence shown here is derived from an EMBL/GenBank/DDBJ whole genome shotgun (WGS) entry which is preliminary data.</text>
</comment>
<gene>
    <name evidence="2" type="ORF">Tci_602147</name>
</gene>
<protein>
    <submittedName>
        <fullName evidence="2">Uncharacterized protein</fullName>
    </submittedName>
</protein>
<name>A0A699JDI9_TANCI</name>
<dbReference type="EMBL" id="BKCJ010400964">
    <property type="protein sequence ID" value="GFA30175.1"/>
    <property type="molecule type" value="Genomic_DNA"/>
</dbReference>
<evidence type="ECO:0000313" key="2">
    <source>
        <dbReference type="EMBL" id="GFA30175.1"/>
    </source>
</evidence>
<keyword evidence="1" id="KW-1133">Transmembrane helix</keyword>
<organism evidence="2">
    <name type="scientific">Tanacetum cinerariifolium</name>
    <name type="common">Dalmatian daisy</name>
    <name type="synonym">Chrysanthemum cinerariifolium</name>
    <dbReference type="NCBI Taxonomy" id="118510"/>
    <lineage>
        <taxon>Eukaryota</taxon>
        <taxon>Viridiplantae</taxon>
        <taxon>Streptophyta</taxon>
        <taxon>Embryophyta</taxon>
        <taxon>Tracheophyta</taxon>
        <taxon>Spermatophyta</taxon>
        <taxon>Magnoliopsida</taxon>
        <taxon>eudicotyledons</taxon>
        <taxon>Gunneridae</taxon>
        <taxon>Pentapetalae</taxon>
        <taxon>asterids</taxon>
        <taxon>campanulids</taxon>
        <taxon>Asterales</taxon>
        <taxon>Asteraceae</taxon>
        <taxon>Asteroideae</taxon>
        <taxon>Anthemideae</taxon>
        <taxon>Anthemidinae</taxon>
        <taxon>Tanacetum</taxon>
    </lineage>
</organism>
<feature type="transmembrane region" description="Helical" evidence="1">
    <location>
        <begin position="12"/>
        <end position="30"/>
    </location>
</feature>
<evidence type="ECO:0000256" key="1">
    <source>
        <dbReference type="SAM" id="Phobius"/>
    </source>
</evidence>